<dbReference type="Pfam" id="PF24656">
    <property type="entry name" value="CEPT76_peptidase"/>
    <property type="match status" value="1"/>
</dbReference>
<dbReference type="InterPro" id="IPR056288">
    <property type="entry name" value="CEP76_C"/>
</dbReference>
<dbReference type="Pfam" id="PF24652">
    <property type="entry name" value="CEP76_C"/>
    <property type="match status" value="1"/>
</dbReference>
<dbReference type="Gene3D" id="2.60.40.150">
    <property type="entry name" value="C2 domain"/>
    <property type="match status" value="1"/>
</dbReference>
<dbReference type="GO" id="GO:0035869">
    <property type="term" value="C:ciliary transition zone"/>
    <property type="evidence" value="ECO:0007669"/>
    <property type="project" value="TreeGrafter"/>
</dbReference>
<reference evidence="5" key="1">
    <citation type="submission" date="2015-09" db="EMBL/GenBank/DDBJ databases">
        <authorList>
            <consortium name="Pathogen Informatics"/>
        </authorList>
    </citation>
    <scope>NUCLEOTIDE SEQUENCE [LARGE SCALE GENOMIC DNA]</scope>
    <source>
        <strain evidence="5">Lake Konstanz</strain>
    </source>
</reference>
<evidence type="ECO:0000313" key="5">
    <source>
        <dbReference type="Proteomes" id="UP000051952"/>
    </source>
</evidence>
<dbReference type="GO" id="GO:1905515">
    <property type="term" value="P:non-motile cilium assembly"/>
    <property type="evidence" value="ECO:0007669"/>
    <property type="project" value="TreeGrafter"/>
</dbReference>
<dbReference type="Gene3D" id="3.10.620.30">
    <property type="match status" value="1"/>
</dbReference>
<dbReference type="CDD" id="cd00030">
    <property type="entry name" value="C2"/>
    <property type="match status" value="1"/>
</dbReference>
<keyword evidence="5" id="KW-1185">Reference proteome</keyword>
<dbReference type="PANTHER" id="PTHR20837">
    <property type="entry name" value="CENTROSOMAL PROTEIN-RELATED"/>
    <property type="match status" value="1"/>
</dbReference>
<gene>
    <name evidence="4" type="ORF">BSAL_09425</name>
</gene>
<organism evidence="4 5">
    <name type="scientific">Bodo saltans</name>
    <name type="common">Flagellated protozoan</name>
    <dbReference type="NCBI Taxonomy" id="75058"/>
    <lineage>
        <taxon>Eukaryota</taxon>
        <taxon>Discoba</taxon>
        <taxon>Euglenozoa</taxon>
        <taxon>Kinetoplastea</taxon>
        <taxon>Metakinetoplastina</taxon>
        <taxon>Eubodonida</taxon>
        <taxon>Bodonidae</taxon>
        <taxon>Bodo</taxon>
    </lineage>
</organism>
<keyword evidence="2" id="KW-0472">Membrane</keyword>
<dbReference type="OrthoDB" id="2162143at2759"/>
<dbReference type="SUPFAM" id="SSF49562">
    <property type="entry name" value="C2 domain (Calcium/lipid-binding domain, CaLB)"/>
    <property type="match status" value="1"/>
</dbReference>
<evidence type="ECO:0000256" key="1">
    <source>
        <dbReference type="SAM" id="MobiDB-lite"/>
    </source>
</evidence>
<keyword evidence="2" id="KW-1133">Transmembrane helix</keyword>
<dbReference type="GO" id="GO:1904491">
    <property type="term" value="P:protein localization to ciliary transition zone"/>
    <property type="evidence" value="ECO:0007669"/>
    <property type="project" value="TreeGrafter"/>
</dbReference>
<evidence type="ECO:0000313" key="4">
    <source>
        <dbReference type="EMBL" id="CUG87259.1"/>
    </source>
</evidence>
<sequence length="1582" mass="175716">MSTAGRADGSGAVASTNTTVARTLLNRRSQPRAAADGASQQQPTIETPRADTAAAPTGGASPKLRRGKSRRNLLATAAAAADTDETLANNNNSNGVVAGAAAAFPVSYDNREEDETARLLYDPENPEALRAIMEQLKIGSGDQRVIFEPEIEMPPAWVHRWNELRLYSNHSAANVIPHIYPSMNSDLPSAGTVLQCLETCRLRLQMDVMAAQQLRSEVQIGIDGGMFGTSCKQVETPHRHPGDPFWTEVGAAERYSDDLIRDLQKSLQLCEDALRLHREQHPSALHHLPPQTPGLVGADGYMTDGSQHRLLCPAAVEAQHAVAKRIVMEFITDSNGQWGRKGAGPDGRPQTVCSRTDAGISRLFNDVPVIHDHFVIDRDVSRIMDPLAIRDPDMLSSPQTIADAHSVPLYRSYTIHVPFLRFRDDAHFSREQQYASQLLDAYEQYQLLTANLKPELKSRLFYRQILSTLEVQQQVHALSLAASVGGATAFSVYQESASAMHEREAYIAQQQQQSAVIRDLYLRSVEAERSCLYQMVSSWRQLSAVRDAQGFRTVRLTLAMRRHGASSGGVASGGGTQPQQLAGLEDPSLSSNDILHYVPVLTDSELHPMPFSNNNAAASPAQQQRVAVSPTDATLAPSAFPQQQPAVPQQHLPLVLPPHNMKARNFSISVFARTSTTLPPKFVGSTAPRPLNTTATAHINETFELRTQHDPTEIILQIVREEDKQVISSVRIPASTSQAALLLPFTTGAFFTDPETGEAKQECGLVSVATTWTTSEGQSIEAIERMFLRGEADPLDPRNEKFVQLLRKYYTEASPADGAGAGGDKQGFRQGEGGLYLPLPAALGARHELLRRRWLITSREDCAVDELEAKLVDQAVPLEDNQVKRLYRELKKQVDAAKAIAASQAAVVSGQSAAGGGANFSSASAQAAATAEEQRNLQRHQLWQQGIKNVKLMHRSRRRLADHEKLAKHLVLPPLPTFLGVFQYLIDNLSPQSNFNPRRENRQNAVDIDRTKLLGGKGGSANIVVHVMKAANLPTRDEGTELEPQVEASFVSFNACGRSEAGSNPSWFESLKIRFEPPDFEEDTLSLIDDMIVISVYDRLRISLPPATATLGATPEIVHYRIERRLLGTVKIPFYTLYTAKKASLEGLYTLVTPRWIMGYHVPRGAPSTLQLYVALNPPLCSERRPQPCLVSDLTVLPVAPELHQIHWLAFQWRERVAEILAQTVLFENPNAVWRHVDPFVPNAVGDPTLICRYILPRGGPPPLTVTSVPAAIRFVALQHFEVDMVTWGDRDVWSTNAEFLAKGKGDYEELALLLVHLLRHLAPHSHTYLLMGKGDHYHQAAFVLHVVNGDWKIIDPRTGNLSDAHDPHCELAEVSMVVSHDQVYANVQLSGTPYRMIWDINDQRYWVPMLPPNLPPELQQAMLEPLQREHLVFKPPLESQAMIIEDNLKKCVKKALKTWRNDRQPPYQERVGTILREVLEELERERRECANYQQNSVDEVHRKALNEFEGEYVAIGNPVCAPYRPDDNFANILDAVFETAVHRVGTDSVRYGLATYAFPFSETTVVMWVYLVALVPRRNER</sequence>
<evidence type="ECO:0000256" key="2">
    <source>
        <dbReference type="SAM" id="Phobius"/>
    </source>
</evidence>
<dbReference type="InterPro" id="IPR052434">
    <property type="entry name" value="Tectonic-like_complex_comp"/>
</dbReference>
<dbReference type="PANTHER" id="PTHR20837:SF0">
    <property type="entry name" value="COILED-COIL AND C2 DOMAIN-CONTAINING PROTEIN 2A"/>
    <property type="match status" value="1"/>
</dbReference>
<keyword evidence="2 4" id="KW-0812">Transmembrane</keyword>
<protein>
    <submittedName>
        <fullName evidence="4">Transmembrane protein, putative</fullName>
    </submittedName>
</protein>
<dbReference type="OMA" id="VFFNETF"/>
<dbReference type="Proteomes" id="UP000051952">
    <property type="component" value="Unassembled WGS sequence"/>
</dbReference>
<dbReference type="InterPro" id="IPR056290">
    <property type="entry name" value="CEPT76/DRC7_peptidase-like_dom"/>
</dbReference>
<proteinExistence type="predicted"/>
<evidence type="ECO:0000259" key="3">
    <source>
        <dbReference type="PROSITE" id="PS50004"/>
    </source>
</evidence>
<feature type="domain" description="C2" evidence="3">
    <location>
        <begin position="998"/>
        <end position="1147"/>
    </location>
</feature>
<accession>A0A0S4JBE0</accession>
<feature type="region of interest" description="Disordered" evidence="1">
    <location>
        <begin position="1"/>
        <end position="69"/>
    </location>
</feature>
<feature type="transmembrane region" description="Helical" evidence="2">
    <location>
        <begin position="1557"/>
        <end position="1576"/>
    </location>
</feature>
<name>A0A0S4JBE0_BODSA</name>
<dbReference type="EMBL" id="CYKH01001484">
    <property type="protein sequence ID" value="CUG87259.1"/>
    <property type="molecule type" value="Genomic_DNA"/>
</dbReference>
<dbReference type="VEuPathDB" id="TriTrypDB:BSAL_09425"/>
<dbReference type="PROSITE" id="PS50004">
    <property type="entry name" value="C2"/>
    <property type="match status" value="1"/>
</dbReference>
<dbReference type="InterPro" id="IPR000008">
    <property type="entry name" value="C2_dom"/>
</dbReference>
<dbReference type="InterPro" id="IPR035892">
    <property type="entry name" value="C2_domain_sf"/>
</dbReference>